<name>X0Y0H3_9ZZZZ</name>
<dbReference type="GO" id="GO:0016491">
    <property type="term" value="F:oxidoreductase activity"/>
    <property type="evidence" value="ECO:0007669"/>
    <property type="project" value="UniProtKB-KW"/>
</dbReference>
<comment type="caution">
    <text evidence="3">The sequence shown here is derived from an EMBL/GenBank/DDBJ whole genome shotgun (WGS) entry which is preliminary data.</text>
</comment>
<dbReference type="SUPFAM" id="SSF51735">
    <property type="entry name" value="NAD(P)-binding Rossmann-fold domains"/>
    <property type="match status" value="1"/>
</dbReference>
<evidence type="ECO:0000313" key="3">
    <source>
        <dbReference type="EMBL" id="GAG30416.1"/>
    </source>
</evidence>
<accession>X0Y0H3</accession>
<dbReference type="PANTHER" id="PTHR44196">
    <property type="entry name" value="DEHYDROGENASE/REDUCTASE SDR FAMILY MEMBER 7B"/>
    <property type="match status" value="1"/>
</dbReference>
<dbReference type="Pfam" id="PF00106">
    <property type="entry name" value="adh_short"/>
    <property type="match status" value="1"/>
</dbReference>
<evidence type="ECO:0000256" key="1">
    <source>
        <dbReference type="ARBA" id="ARBA00006484"/>
    </source>
</evidence>
<dbReference type="PRINTS" id="PR00081">
    <property type="entry name" value="GDHRDH"/>
</dbReference>
<protein>
    <recommendedName>
        <fullName evidence="4">SDR family NAD(P)-dependent oxidoreductase</fullName>
    </recommendedName>
</protein>
<reference evidence="3" key="1">
    <citation type="journal article" date="2014" name="Front. Microbiol.">
        <title>High frequency of phylogenetically diverse reductive dehalogenase-homologous genes in deep subseafloor sedimentary metagenomes.</title>
        <authorList>
            <person name="Kawai M."/>
            <person name="Futagami T."/>
            <person name="Toyoda A."/>
            <person name="Takaki Y."/>
            <person name="Nishi S."/>
            <person name="Hori S."/>
            <person name="Arai W."/>
            <person name="Tsubouchi T."/>
            <person name="Morono Y."/>
            <person name="Uchiyama I."/>
            <person name="Ito T."/>
            <person name="Fujiyama A."/>
            <person name="Inagaki F."/>
            <person name="Takami H."/>
        </authorList>
    </citation>
    <scope>NUCLEOTIDE SEQUENCE</scope>
    <source>
        <strain evidence="3">Expedition CK06-06</strain>
    </source>
</reference>
<dbReference type="GO" id="GO:0016020">
    <property type="term" value="C:membrane"/>
    <property type="evidence" value="ECO:0007669"/>
    <property type="project" value="TreeGrafter"/>
</dbReference>
<comment type="similarity">
    <text evidence="1">Belongs to the short-chain dehydrogenases/reductases (SDR) family.</text>
</comment>
<evidence type="ECO:0000256" key="2">
    <source>
        <dbReference type="ARBA" id="ARBA00023002"/>
    </source>
</evidence>
<organism evidence="3">
    <name type="scientific">marine sediment metagenome</name>
    <dbReference type="NCBI Taxonomy" id="412755"/>
    <lineage>
        <taxon>unclassified sequences</taxon>
        <taxon>metagenomes</taxon>
        <taxon>ecological metagenomes</taxon>
    </lineage>
</organism>
<dbReference type="Gene3D" id="3.40.50.720">
    <property type="entry name" value="NAD(P)-binding Rossmann-like Domain"/>
    <property type="match status" value="1"/>
</dbReference>
<dbReference type="InterPro" id="IPR036291">
    <property type="entry name" value="NAD(P)-bd_dom_sf"/>
</dbReference>
<sequence length="203" mass="21934">EINDAAGEERAIAVAHDVRAADEAPDLVQEIARRLGGLDLVIYAAGAMPAVAVDEYDTAKDREMIEVNLIGAVAWLNPVAERMARLGRGTIVGIGSVAGDRGRAPNPVYCTSKAGFHAYLEALRNRVAKIGVKVVTIKPGFVDTAMTRGKEGLFWVISADRAAEIILKKARRGVVTAYVPARWRMVMTIVRSIPSFIFSKLGF</sequence>
<dbReference type="PRINTS" id="PR00080">
    <property type="entry name" value="SDRFAMILY"/>
</dbReference>
<dbReference type="AlphaFoldDB" id="X0Y0H3"/>
<proteinExistence type="inferred from homology"/>
<feature type="non-terminal residue" evidence="3">
    <location>
        <position position="1"/>
    </location>
</feature>
<keyword evidence="2" id="KW-0560">Oxidoreductase</keyword>
<dbReference type="EMBL" id="BARS01043903">
    <property type="protein sequence ID" value="GAG30416.1"/>
    <property type="molecule type" value="Genomic_DNA"/>
</dbReference>
<gene>
    <name evidence="3" type="ORF">S01H1_66403</name>
</gene>
<dbReference type="PANTHER" id="PTHR44196:SF3">
    <property type="entry name" value="SHORT CHAIN DEHYDROGENASE FAMILY PROTEIN"/>
    <property type="match status" value="1"/>
</dbReference>
<dbReference type="InterPro" id="IPR002347">
    <property type="entry name" value="SDR_fam"/>
</dbReference>
<evidence type="ECO:0008006" key="4">
    <source>
        <dbReference type="Google" id="ProtNLM"/>
    </source>
</evidence>